<accession>A0A0F9CLI6</accession>
<feature type="non-terminal residue" evidence="1">
    <location>
        <position position="1"/>
    </location>
</feature>
<sequence length="225" mass="24467">SRRDRGFWNPLWKVEKWMRRGLLCGTCSHQIDEPEADAWGEFGLPPKLLVSYRPALLNARGEEVPGTGGLFATCPECAGTMHEYSPDHDRGRRPDEVLERVGNLLLNEGIAELWDIIAAAGGTTLYDNTNADLGVGNSTTAAAATQTDLQGASKAFKGMEATYPLRSSETLDFKAQYTSGEANFAWEEVSARNGNTRNKNLNRLVTALGTKSGGTWTLTLSVTLS</sequence>
<name>A0A0F9CLI6_9ZZZZ</name>
<gene>
    <name evidence="1" type="ORF">LCGC14_2307820</name>
</gene>
<comment type="caution">
    <text evidence="1">The sequence shown here is derived from an EMBL/GenBank/DDBJ whole genome shotgun (WGS) entry which is preliminary data.</text>
</comment>
<evidence type="ECO:0000313" key="1">
    <source>
        <dbReference type="EMBL" id="KKL50203.1"/>
    </source>
</evidence>
<proteinExistence type="predicted"/>
<organism evidence="1">
    <name type="scientific">marine sediment metagenome</name>
    <dbReference type="NCBI Taxonomy" id="412755"/>
    <lineage>
        <taxon>unclassified sequences</taxon>
        <taxon>metagenomes</taxon>
        <taxon>ecological metagenomes</taxon>
    </lineage>
</organism>
<protein>
    <submittedName>
        <fullName evidence="1">Uncharacterized protein</fullName>
    </submittedName>
</protein>
<reference evidence="1" key="1">
    <citation type="journal article" date="2015" name="Nature">
        <title>Complex archaea that bridge the gap between prokaryotes and eukaryotes.</title>
        <authorList>
            <person name="Spang A."/>
            <person name="Saw J.H."/>
            <person name="Jorgensen S.L."/>
            <person name="Zaremba-Niedzwiedzka K."/>
            <person name="Martijn J."/>
            <person name="Lind A.E."/>
            <person name="van Eijk R."/>
            <person name="Schleper C."/>
            <person name="Guy L."/>
            <person name="Ettema T.J."/>
        </authorList>
    </citation>
    <scope>NUCLEOTIDE SEQUENCE</scope>
</reference>
<dbReference type="EMBL" id="LAZR01032686">
    <property type="protein sequence ID" value="KKL50203.1"/>
    <property type="molecule type" value="Genomic_DNA"/>
</dbReference>
<dbReference type="AlphaFoldDB" id="A0A0F9CLI6"/>